<reference evidence="2 3" key="1">
    <citation type="submission" date="2019-07" db="EMBL/GenBank/DDBJ databases">
        <title>De Novo Assembly of kiwifruit Actinidia rufa.</title>
        <authorList>
            <person name="Sugita-Konishi S."/>
            <person name="Sato K."/>
            <person name="Mori E."/>
            <person name="Abe Y."/>
            <person name="Kisaki G."/>
            <person name="Hamano K."/>
            <person name="Suezawa K."/>
            <person name="Otani M."/>
            <person name="Fukuda T."/>
            <person name="Manabe T."/>
            <person name="Gomi K."/>
            <person name="Tabuchi M."/>
            <person name="Akimitsu K."/>
            <person name="Kataoka I."/>
        </authorList>
    </citation>
    <scope>NUCLEOTIDE SEQUENCE [LARGE SCALE GENOMIC DNA]</scope>
    <source>
        <strain evidence="3">cv. Fuchu</strain>
    </source>
</reference>
<evidence type="ECO:0000256" key="1">
    <source>
        <dbReference type="SAM" id="MobiDB-lite"/>
    </source>
</evidence>
<name>A0A7J0EPM1_9ERIC</name>
<comment type="caution">
    <text evidence="2">The sequence shown here is derived from an EMBL/GenBank/DDBJ whole genome shotgun (WGS) entry which is preliminary data.</text>
</comment>
<dbReference type="Proteomes" id="UP000585474">
    <property type="component" value="Unassembled WGS sequence"/>
</dbReference>
<feature type="compositionally biased region" description="Basic and acidic residues" evidence="1">
    <location>
        <begin position="1"/>
        <end position="10"/>
    </location>
</feature>
<dbReference type="EMBL" id="BJWL01000006">
    <property type="protein sequence ID" value="GFY88250.1"/>
    <property type="molecule type" value="Genomic_DNA"/>
</dbReference>
<keyword evidence="3" id="KW-1185">Reference proteome</keyword>
<organism evidence="2 3">
    <name type="scientific">Actinidia rufa</name>
    <dbReference type="NCBI Taxonomy" id="165716"/>
    <lineage>
        <taxon>Eukaryota</taxon>
        <taxon>Viridiplantae</taxon>
        <taxon>Streptophyta</taxon>
        <taxon>Embryophyta</taxon>
        <taxon>Tracheophyta</taxon>
        <taxon>Spermatophyta</taxon>
        <taxon>Magnoliopsida</taxon>
        <taxon>eudicotyledons</taxon>
        <taxon>Gunneridae</taxon>
        <taxon>Pentapetalae</taxon>
        <taxon>asterids</taxon>
        <taxon>Ericales</taxon>
        <taxon>Actinidiaceae</taxon>
        <taxon>Actinidia</taxon>
    </lineage>
</organism>
<feature type="region of interest" description="Disordered" evidence="1">
    <location>
        <begin position="66"/>
        <end position="103"/>
    </location>
</feature>
<gene>
    <name evidence="2" type="ORF">Acr_06g0001900</name>
</gene>
<dbReference type="AlphaFoldDB" id="A0A7J0EPM1"/>
<accession>A0A7J0EPM1</accession>
<proteinExistence type="predicted"/>
<feature type="compositionally biased region" description="Polar residues" evidence="1">
    <location>
        <begin position="85"/>
        <end position="102"/>
    </location>
</feature>
<protein>
    <submittedName>
        <fullName evidence="2">Uncharacterized protein</fullName>
    </submittedName>
</protein>
<evidence type="ECO:0000313" key="3">
    <source>
        <dbReference type="Proteomes" id="UP000585474"/>
    </source>
</evidence>
<sequence>MASTEREKANRPSVIVSDQLSDRILGGQQCSDFPRRVHRGGQPDRPHQLHAPLGWPVLRLYVREAGPPHRRRRLEEPETCPNPSPQVQAETSSAESSRSGGNETYVDKAIMEQNTKKAGGNSSVFLIGIRDDLSHNLLGSRAGLVVEPDTKATVAFMLSRSPWKED</sequence>
<feature type="region of interest" description="Disordered" evidence="1">
    <location>
        <begin position="1"/>
        <end position="51"/>
    </location>
</feature>
<evidence type="ECO:0000313" key="2">
    <source>
        <dbReference type="EMBL" id="GFY88250.1"/>
    </source>
</evidence>